<feature type="transmembrane region" description="Helical" evidence="6">
    <location>
        <begin position="92"/>
        <end position="115"/>
    </location>
</feature>
<evidence type="ECO:0000256" key="3">
    <source>
        <dbReference type="ARBA" id="ARBA00022692"/>
    </source>
</evidence>
<sequence>MEDRKHSLQEPLIDAPAEQNHIFTFTNGDRRSMSRRDETIAFTLEWIWGELKKQMYIAGPMVCVALLQYLLIVVSVMFVGHLGELQLASASIASSFAGVTGTSFVIGLAAALDTLCGQAFGAKQYHLLGIYAQRAIFVLNLVCIPISVVWWNMDSLLVALGQNPEISNLAGLYARYLVPTIFAVATVQPLLKFLQAQSIVLPMALFSAITLALHVPLCWLLIFKLGVGYRGAAIATSTSSWLNVIFLASYVKYSSTCKRTWTKFSREAFNDLPAFFKLAIPSTVMICLEYWSFEGLVLLSGLLPNPQLETSTLSICLTTLAMLYMIPYGVGAAVSTRVGNELGAGRPQAAKGAVMVAVSVGVLEGLLMSTLLFCSRNVWGKAFSNEREVIEYVGRCIPLLAVMHCMDAIQGVLSGVARGCGWQLLGACANLGAYYVVGLPAAVVLAFVYDFKGRGLWLGMILGIATQTATLLIITATTNWHKQAENALLRVYSSATATLPMDANRDQKDEIPALYLRKDCEDDEASIPRS</sequence>
<dbReference type="GO" id="GO:0015297">
    <property type="term" value="F:antiporter activity"/>
    <property type="evidence" value="ECO:0007669"/>
    <property type="project" value="InterPro"/>
</dbReference>
<feature type="transmembrane region" description="Helical" evidence="6">
    <location>
        <begin position="455"/>
        <end position="474"/>
    </location>
</feature>
<comment type="caution">
    <text evidence="7">The sequence shown here is derived from an EMBL/GenBank/DDBJ whole genome shotgun (WGS) entry which is preliminary data.</text>
</comment>
<dbReference type="GO" id="GO:1990961">
    <property type="term" value="P:xenobiotic detoxification by transmembrane export across the plasma membrane"/>
    <property type="evidence" value="ECO:0007669"/>
    <property type="project" value="InterPro"/>
</dbReference>
<dbReference type="PANTHER" id="PTHR11206">
    <property type="entry name" value="MULTIDRUG RESISTANCE PROTEIN"/>
    <property type="match status" value="1"/>
</dbReference>
<feature type="transmembrane region" description="Helical" evidence="6">
    <location>
        <begin position="229"/>
        <end position="251"/>
    </location>
</feature>
<feature type="transmembrane region" description="Helical" evidence="6">
    <location>
        <begin position="56"/>
        <end position="80"/>
    </location>
</feature>
<protein>
    <recommendedName>
        <fullName evidence="6">Protein DETOXIFICATION</fullName>
    </recommendedName>
    <alternativeName>
        <fullName evidence="6">Multidrug and toxic compound extrusion protein</fullName>
    </alternativeName>
</protein>
<name>A0A8T0IS28_CERPU</name>
<evidence type="ECO:0000313" key="8">
    <source>
        <dbReference type="Proteomes" id="UP000822688"/>
    </source>
</evidence>
<feature type="transmembrane region" description="Helical" evidence="6">
    <location>
        <begin position="272"/>
        <end position="291"/>
    </location>
</feature>
<keyword evidence="8" id="KW-1185">Reference proteome</keyword>
<dbReference type="NCBIfam" id="TIGR00797">
    <property type="entry name" value="matE"/>
    <property type="match status" value="1"/>
</dbReference>
<evidence type="ECO:0000256" key="6">
    <source>
        <dbReference type="RuleBase" id="RU004914"/>
    </source>
</evidence>
<comment type="subcellular location">
    <subcellularLocation>
        <location evidence="1">Membrane</location>
        <topology evidence="1">Multi-pass membrane protein</topology>
    </subcellularLocation>
</comment>
<accession>A0A8T0IS28</accession>
<organism evidence="7 8">
    <name type="scientific">Ceratodon purpureus</name>
    <name type="common">Fire moss</name>
    <name type="synonym">Dicranum purpureum</name>
    <dbReference type="NCBI Taxonomy" id="3225"/>
    <lineage>
        <taxon>Eukaryota</taxon>
        <taxon>Viridiplantae</taxon>
        <taxon>Streptophyta</taxon>
        <taxon>Embryophyta</taxon>
        <taxon>Bryophyta</taxon>
        <taxon>Bryophytina</taxon>
        <taxon>Bryopsida</taxon>
        <taxon>Dicranidae</taxon>
        <taxon>Pseudoditrichales</taxon>
        <taxon>Ditrichaceae</taxon>
        <taxon>Ceratodon</taxon>
    </lineage>
</organism>
<dbReference type="Proteomes" id="UP000822688">
    <property type="component" value="Chromosome 2"/>
</dbReference>
<feature type="transmembrane region" description="Helical" evidence="6">
    <location>
        <begin position="173"/>
        <end position="191"/>
    </location>
</feature>
<dbReference type="InterPro" id="IPR045069">
    <property type="entry name" value="MATE_euk"/>
</dbReference>
<evidence type="ECO:0000256" key="5">
    <source>
        <dbReference type="ARBA" id="ARBA00023136"/>
    </source>
</evidence>
<dbReference type="GO" id="GO:0042910">
    <property type="term" value="F:xenobiotic transmembrane transporter activity"/>
    <property type="evidence" value="ECO:0007669"/>
    <property type="project" value="InterPro"/>
</dbReference>
<keyword evidence="5 6" id="KW-0472">Membrane</keyword>
<feature type="transmembrane region" description="Helical" evidence="6">
    <location>
        <begin position="352"/>
        <end position="372"/>
    </location>
</feature>
<reference evidence="7" key="1">
    <citation type="submission" date="2020-06" db="EMBL/GenBank/DDBJ databases">
        <title>WGS assembly of Ceratodon purpureus strain R40.</title>
        <authorList>
            <person name="Carey S.B."/>
            <person name="Jenkins J."/>
            <person name="Shu S."/>
            <person name="Lovell J.T."/>
            <person name="Sreedasyam A."/>
            <person name="Maumus F."/>
            <person name="Tiley G.P."/>
            <person name="Fernandez-Pozo N."/>
            <person name="Barry K."/>
            <person name="Chen C."/>
            <person name="Wang M."/>
            <person name="Lipzen A."/>
            <person name="Daum C."/>
            <person name="Saski C.A."/>
            <person name="Payton A.C."/>
            <person name="Mcbreen J.C."/>
            <person name="Conrad R.E."/>
            <person name="Kollar L.M."/>
            <person name="Olsson S."/>
            <person name="Huttunen S."/>
            <person name="Landis J.B."/>
            <person name="Wickett N.J."/>
            <person name="Johnson M.G."/>
            <person name="Rensing S.A."/>
            <person name="Grimwood J."/>
            <person name="Schmutz J."/>
            <person name="Mcdaniel S.F."/>
        </authorList>
    </citation>
    <scope>NUCLEOTIDE SEQUENCE</scope>
    <source>
        <strain evidence="7">R40</strain>
    </source>
</reference>
<dbReference type="CDD" id="cd13132">
    <property type="entry name" value="MATE_eukaryotic"/>
    <property type="match status" value="1"/>
</dbReference>
<keyword evidence="4 6" id="KW-1133">Transmembrane helix</keyword>
<gene>
    <name evidence="7" type="ORF">KC19_2G013900</name>
</gene>
<feature type="transmembrane region" description="Helical" evidence="6">
    <location>
        <begin position="424"/>
        <end position="449"/>
    </location>
</feature>
<dbReference type="Pfam" id="PF01554">
    <property type="entry name" value="MatE"/>
    <property type="match status" value="2"/>
</dbReference>
<evidence type="ECO:0000256" key="2">
    <source>
        <dbReference type="ARBA" id="ARBA00010199"/>
    </source>
</evidence>
<evidence type="ECO:0000256" key="1">
    <source>
        <dbReference type="ARBA" id="ARBA00004141"/>
    </source>
</evidence>
<dbReference type="EMBL" id="CM026422">
    <property type="protein sequence ID" value="KAG0585468.1"/>
    <property type="molecule type" value="Genomic_DNA"/>
</dbReference>
<evidence type="ECO:0000313" key="7">
    <source>
        <dbReference type="EMBL" id="KAG0585468.1"/>
    </source>
</evidence>
<evidence type="ECO:0000256" key="4">
    <source>
        <dbReference type="ARBA" id="ARBA00022989"/>
    </source>
</evidence>
<proteinExistence type="inferred from homology"/>
<feature type="transmembrane region" description="Helical" evidence="6">
    <location>
        <begin position="203"/>
        <end position="223"/>
    </location>
</feature>
<comment type="similarity">
    <text evidence="2 6">Belongs to the multi antimicrobial extrusion (MATE) (TC 2.A.66.1) family.</text>
</comment>
<keyword evidence="3 6" id="KW-0812">Transmembrane</keyword>
<feature type="transmembrane region" description="Helical" evidence="6">
    <location>
        <begin position="135"/>
        <end position="153"/>
    </location>
</feature>
<dbReference type="InterPro" id="IPR002528">
    <property type="entry name" value="MATE_fam"/>
</dbReference>
<dbReference type="AlphaFoldDB" id="A0A8T0IS28"/>
<feature type="transmembrane region" description="Helical" evidence="6">
    <location>
        <begin position="311"/>
        <end position="331"/>
    </location>
</feature>
<dbReference type="GO" id="GO:0016020">
    <property type="term" value="C:membrane"/>
    <property type="evidence" value="ECO:0007669"/>
    <property type="project" value="UniProtKB-SubCell"/>
</dbReference>